<evidence type="ECO:0000256" key="4">
    <source>
        <dbReference type="ARBA" id="ARBA00011991"/>
    </source>
</evidence>
<sequence length="384" mass="39297">MSTEANSTSSAAVSSAAVSNAEFEPVTPPDRDVRALADARQLDLTKPAGSLGRLEALAGWAAACQGVCPPHAFARPRVVVFAGDHGIARNGVSAYPPEVTAQMVANFLGGGAAVNVLAEVAGATVRVVDIAVEVDTDPAVSNYKVRRSSGSIDREDALTHEETLQAIAAGRAIADEEIDGGADLLIAGDMGIGNTTPATVLIAALTDTEPVAAVGRGTGIDDAGWIRKTAAIRDALRRARPHVRDTVALLRTVSGADLAAMAGFLAQAASRRTPVILDGVVVTAAAMAADELAFGARDWWVAGHRSTEPAHTIALTRMGLTPIVEFDMRLGEGSGAVTALPILQGAVAILAKMATFSEAGVSTEGSKPAAEPEAVELTKTDTAD</sequence>
<dbReference type="Pfam" id="PF02277">
    <property type="entry name" value="DBI_PRT"/>
    <property type="match status" value="1"/>
</dbReference>
<protein>
    <recommendedName>
        <fullName evidence="5 11">Nicotinate-nucleotide--dimethylbenzimidazole phosphoribosyltransferase</fullName>
        <shortName evidence="11">NN:DBI PRT</shortName>
        <ecNumber evidence="4 11">2.4.2.21</ecNumber>
    </recommendedName>
    <alternativeName>
        <fullName evidence="9 11">N(1)-alpha-phosphoribosyltransferase</fullName>
    </alternativeName>
</protein>
<evidence type="ECO:0000256" key="11">
    <source>
        <dbReference type="HAMAP-Rule" id="MF_00230"/>
    </source>
</evidence>
<evidence type="ECO:0000313" key="13">
    <source>
        <dbReference type="EMBL" id="TYQ08678.1"/>
    </source>
</evidence>
<dbReference type="PANTHER" id="PTHR43463:SF1">
    <property type="entry name" value="NICOTINATE-NUCLEOTIDE--DIMETHYLBENZIMIDAZOLE PHOSPHORIBOSYLTRANSFERASE"/>
    <property type="match status" value="1"/>
</dbReference>
<evidence type="ECO:0000256" key="6">
    <source>
        <dbReference type="ARBA" id="ARBA00022573"/>
    </source>
</evidence>
<dbReference type="PANTHER" id="PTHR43463">
    <property type="entry name" value="NICOTINATE-NUCLEOTIDE--DIMETHYLBENZIMIDAZOLE PHOSPHORIBOSYLTRANSFERASE"/>
    <property type="match status" value="1"/>
</dbReference>
<feature type="region of interest" description="Disordered" evidence="12">
    <location>
        <begin position="1"/>
        <end position="30"/>
    </location>
</feature>
<dbReference type="NCBIfam" id="TIGR03160">
    <property type="entry name" value="cobT_DBIPRT"/>
    <property type="match status" value="1"/>
</dbReference>
<dbReference type="CDD" id="cd02439">
    <property type="entry name" value="DMB-PRT_CobT"/>
    <property type="match status" value="1"/>
</dbReference>
<dbReference type="EC" id="2.4.2.21" evidence="4 11"/>
<feature type="compositionally biased region" description="Low complexity" evidence="12">
    <location>
        <begin position="1"/>
        <end position="22"/>
    </location>
</feature>
<comment type="function">
    <text evidence="1 11">Catalyzes the synthesis of alpha-ribazole-5'-phosphate from nicotinate mononucleotide (NAMN) and 5,6-dimethylbenzimidazole (DMB).</text>
</comment>
<dbReference type="GO" id="GO:0009236">
    <property type="term" value="P:cobalamin biosynthetic process"/>
    <property type="evidence" value="ECO:0007669"/>
    <property type="project" value="UniProtKB-UniRule"/>
</dbReference>
<dbReference type="HAMAP" id="MF_00230">
    <property type="entry name" value="CobT"/>
    <property type="match status" value="1"/>
</dbReference>
<dbReference type="Gene3D" id="3.40.50.10210">
    <property type="match status" value="1"/>
</dbReference>
<organism evidence="13">
    <name type="scientific">Nocardia globerula</name>
    <dbReference type="NCBI Taxonomy" id="1818"/>
    <lineage>
        <taxon>Bacteria</taxon>
        <taxon>Bacillati</taxon>
        <taxon>Actinomycetota</taxon>
        <taxon>Actinomycetes</taxon>
        <taxon>Mycobacteriales</taxon>
        <taxon>Nocardiaceae</taxon>
        <taxon>Nocardia</taxon>
    </lineage>
</organism>
<evidence type="ECO:0000256" key="8">
    <source>
        <dbReference type="ARBA" id="ARBA00022679"/>
    </source>
</evidence>
<dbReference type="GO" id="GO:0008939">
    <property type="term" value="F:nicotinate-nucleotide-dimethylbenzimidazole phosphoribosyltransferase activity"/>
    <property type="evidence" value="ECO:0007669"/>
    <property type="project" value="UniProtKB-UniRule"/>
</dbReference>
<dbReference type="EMBL" id="VNIQ01000001">
    <property type="protein sequence ID" value="TYQ08678.1"/>
    <property type="molecule type" value="Genomic_DNA"/>
</dbReference>
<accession>A0A652YYQ5</accession>
<comment type="similarity">
    <text evidence="3 11">Belongs to the CobT family.</text>
</comment>
<proteinExistence type="inferred from homology"/>
<comment type="catalytic activity">
    <reaction evidence="10 11">
        <text>5,6-dimethylbenzimidazole + nicotinate beta-D-ribonucleotide = alpha-ribazole 5'-phosphate + nicotinate + H(+)</text>
        <dbReference type="Rhea" id="RHEA:11196"/>
        <dbReference type="ChEBI" id="CHEBI:15378"/>
        <dbReference type="ChEBI" id="CHEBI:15890"/>
        <dbReference type="ChEBI" id="CHEBI:32544"/>
        <dbReference type="ChEBI" id="CHEBI:57502"/>
        <dbReference type="ChEBI" id="CHEBI:57918"/>
        <dbReference type="EC" id="2.4.2.21"/>
    </reaction>
</comment>
<dbReference type="FunFam" id="3.40.50.10210:FF:000001">
    <property type="entry name" value="Nicotinate-nucleotide--dimethylbenzimidazole phosphoribosyltransferase"/>
    <property type="match status" value="1"/>
</dbReference>
<dbReference type="UniPathway" id="UPA00061">
    <property type="reaction ID" value="UER00516"/>
</dbReference>
<dbReference type="NCBIfam" id="NF000996">
    <property type="entry name" value="PRK00105.1"/>
    <property type="match status" value="1"/>
</dbReference>
<dbReference type="InterPro" id="IPR003200">
    <property type="entry name" value="Nict_dMeBzImd_PRibTrfase"/>
</dbReference>
<keyword evidence="7 11" id="KW-0328">Glycosyltransferase</keyword>
<dbReference type="AlphaFoldDB" id="A0A652YYQ5"/>
<evidence type="ECO:0000256" key="9">
    <source>
        <dbReference type="ARBA" id="ARBA00030686"/>
    </source>
</evidence>
<gene>
    <name evidence="11" type="primary">cobT</name>
    <name evidence="13" type="ORF">FNL38_1011053</name>
</gene>
<evidence type="ECO:0000256" key="3">
    <source>
        <dbReference type="ARBA" id="ARBA00007110"/>
    </source>
</evidence>
<reference evidence="13" key="1">
    <citation type="submission" date="2019-07" db="EMBL/GenBank/DDBJ databases">
        <title>Genomic Encyclopedia of Type Strains, Phase IV (KMG-IV): sequencing the most valuable type-strain genomes for metagenomic binning, comparative biology and taxonomic classification.</title>
        <authorList>
            <person name="Goeker M."/>
        </authorList>
    </citation>
    <scope>NUCLEOTIDE SEQUENCE</scope>
    <source>
        <strain evidence="13">DSM 44596</strain>
    </source>
</reference>
<dbReference type="InterPro" id="IPR023195">
    <property type="entry name" value="Nict_dMeBzImd_PRibTrfase_N"/>
</dbReference>
<feature type="active site" description="Proton acceptor" evidence="11">
    <location>
        <position position="332"/>
    </location>
</feature>
<evidence type="ECO:0000256" key="2">
    <source>
        <dbReference type="ARBA" id="ARBA00005049"/>
    </source>
</evidence>
<dbReference type="InterPro" id="IPR036087">
    <property type="entry name" value="Nict_dMeBzImd_PRibTrfase_sf"/>
</dbReference>
<dbReference type="Gene3D" id="1.10.1610.10">
    <property type="match status" value="1"/>
</dbReference>
<evidence type="ECO:0000256" key="7">
    <source>
        <dbReference type="ARBA" id="ARBA00022676"/>
    </source>
</evidence>
<comment type="caution">
    <text evidence="13">The sequence shown here is derived from an EMBL/GenBank/DDBJ whole genome shotgun (WGS) entry which is preliminary data.</text>
</comment>
<comment type="pathway">
    <text evidence="2 11">Nucleoside biosynthesis; alpha-ribazole biosynthesis; alpha-ribazole from 5,6-dimethylbenzimidazole: step 1/2.</text>
</comment>
<evidence type="ECO:0000256" key="1">
    <source>
        <dbReference type="ARBA" id="ARBA00002197"/>
    </source>
</evidence>
<feature type="region of interest" description="Disordered" evidence="12">
    <location>
        <begin position="361"/>
        <end position="384"/>
    </location>
</feature>
<evidence type="ECO:0000256" key="5">
    <source>
        <dbReference type="ARBA" id="ARBA00015486"/>
    </source>
</evidence>
<name>A0A652YYQ5_NOCGL</name>
<keyword evidence="6 11" id="KW-0169">Cobalamin biosynthesis</keyword>
<evidence type="ECO:0000256" key="10">
    <source>
        <dbReference type="ARBA" id="ARBA00047340"/>
    </source>
</evidence>
<dbReference type="InterPro" id="IPR017846">
    <property type="entry name" value="Nict_dMeBzImd_PRibTrfase_bact"/>
</dbReference>
<evidence type="ECO:0000256" key="12">
    <source>
        <dbReference type="SAM" id="MobiDB-lite"/>
    </source>
</evidence>
<dbReference type="SUPFAM" id="SSF52733">
    <property type="entry name" value="Nicotinate mononucleotide:5,6-dimethylbenzimidazole phosphoribosyltransferase (CobT)"/>
    <property type="match status" value="1"/>
</dbReference>
<keyword evidence="8 11" id="KW-0808">Transferase</keyword>